<evidence type="ECO:0000313" key="1">
    <source>
        <dbReference type="EMBL" id="DAE00388.1"/>
    </source>
</evidence>
<organism evidence="1">
    <name type="scientific">Myoviridae sp. ctLnO19</name>
    <dbReference type="NCBI Taxonomy" id="2825085"/>
    <lineage>
        <taxon>Viruses</taxon>
        <taxon>Duplodnaviria</taxon>
        <taxon>Heunggongvirae</taxon>
        <taxon>Uroviricota</taxon>
        <taxon>Caudoviricetes</taxon>
    </lineage>
</organism>
<sequence length="284" mass="32686">MENKEVPMTINQLQERFYLLRDSINSLLLGKGEVNNRPVIDWVSIRLKWYGENQFTLETCVSREPEDDLPFCKITTYEVEYVRDAKHPGDWVVADPDIDEKIAVNCVNDAVTLFTEGLFKEAPEKAPEVEKEEKNDFFKKHDVYRCDVIPDCPDYPIAPMTDTYLSLIKSVLWSRLHITIDKSGLTKYTRGTDLRFPQYDVETKVCDYGTLDNVYSVTHEIEVSVGFRDKMCQMVREYRTTVGYVTFTGGSTSGDPIASMELRIEHFVREIVKHLSGGDHAESK</sequence>
<proteinExistence type="predicted"/>
<accession>A0A8S5P2B8</accession>
<protein>
    <submittedName>
        <fullName evidence="1">Uncharacterized protein</fullName>
    </submittedName>
</protein>
<dbReference type="EMBL" id="BK015301">
    <property type="protein sequence ID" value="DAE00388.1"/>
    <property type="molecule type" value="Genomic_DNA"/>
</dbReference>
<name>A0A8S5P2B8_9CAUD</name>
<reference evidence="1" key="1">
    <citation type="journal article" date="2021" name="Proc. Natl. Acad. Sci. U.S.A.">
        <title>A Catalog of Tens of Thousands of Viruses from Human Metagenomes Reveals Hidden Associations with Chronic Diseases.</title>
        <authorList>
            <person name="Tisza M.J."/>
            <person name="Buck C.B."/>
        </authorList>
    </citation>
    <scope>NUCLEOTIDE SEQUENCE</scope>
    <source>
        <strain evidence="1">CtLnO19</strain>
    </source>
</reference>